<proteinExistence type="predicted"/>
<dbReference type="InterPro" id="IPR000719">
    <property type="entry name" value="Prot_kinase_dom"/>
</dbReference>
<dbReference type="Proteomes" id="UP001470230">
    <property type="component" value="Unassembled WGS sequence"/>
</dbReference>
<evidence type="ECO:0000313" key="3">
    <source>
        <dbReference type="Proteomes" id="UP001470230"/>
    </source>
</evidence>
<organism evidence="2 3">
    <name type="scientific">Tritrichomonas musculus</name>
    <dbReference type="NCBI Taxonomy" id="1915356"/>
    <lineage>
        <taxon>Eukaryota</taxon>
        <taxon>Metamonada</taxon>
        <taxon>Parabasalia</taxon>
        <taxon>Tritrichomonadida</taxon>
        <taxon>Tritrichomonadidae</taxon>
        <taxon>Tritrichomonas</taxon>
    </lineage>
</organism>
<accession>A0ABR2KFC1</accession>
<protein>
    <recommendedName>
        <fullName evidence="1">Protein kinase domain-containing protein</fullName>
    </recommendedName>
</protein>
<sequence length="396" mass="45487">MLKSNPDFIFNNADLNELINYSEIVGEKYILNDEEKEPGKQKEALELDSIQSLSTKQLIKYDVPNVKERISEHTITAFNRVIEHEMKSMSITNYFINLNDYETKESIRKSEINNIIKVIQKNTGNVYSAKVSNIDMTQFTEEEMTRTAREFNKILQLKHPSILQFVGFSPQSFKKEPKPVVITELYPSKSLADILRMDKKNHKITDWDATKKLMNIYGIASAMKCLHSHGIIHRNLKPSNIIVDDSLLPKLSDFGICTHLLMMNSMTFQSASKIQGSSVYSAPEVIFSGECTKASDVYSFSMIVYEIMTKEKQAVNVGKFSGFVSNALSNIKRPEFKISTPGCYKNMIEIGWSEDPNERPTFDQIVHELENDPNFITQDIDKNQYFCYIKKLQVYL</sequence>
<dbReference type="EMBL" id="JAPFFF010000005">
    <property type="protein sequence ID" value="KAK8889142.1"/>
    <property type="molecule type" value="Genomic_DNA"/>
</dbReference>
<dbReference type="InterPro" id="IPR001245">
    <property type="entry name" value="Ser-Thr/Tyr_kinase_cat_dom"/>
</dbReference>
<keyword evidence="3" id="KW-1185">Reference proteome</keyword>
<dbReference type="PROSITE" id="PS50011">
    <property type="entry name" value="PROTEIN_KINASE_DOM"/>
    <property type="match status" value="1"/>
</dbReference>
<dbReference type="PANTHER" id="PTHR44329">
    <property type="entry name" value="SERINE/THREONINE-PROTEIN KINASE TNNI3K-RELATED"/>
    <property type="match status" value="1"/>
</dbReference>
<dbReference type="InterPro" id="IPR011009">
    <property type="entry name" value="Kinase-like_dom_sf"/>
</dbReference>
<feature type="domain" description="Protein kinase" evidence="1">
    <location>
        <begin position="101"/>
        <end position="375"/>
    </location>
</feature>
<dbReference type="InterPro" id="IPR051681">
    <property type="entry name" value="Ser/Thr_Kinases-Pseudokinases"/>
</dbReference>
<evidence type="ECO:0000259" key="1">
    <source>
        <dbReference type="PROSITE" id="PS50011"/>
    </source>
</evidence>
<dbReference type="SUPFAM" id="SSF56112">
    <property type="entry name" value="Protein kinase-like (PK-like)"/>
    <property type="match status" value="1"/>
</dbReference>
<name>A0ABR2KFC1_9EUKA</name>
<dbReference type="Gene3D" id="1.10.510.10">
    <property type="entry name" value="Transferase(Phosphotransferase) domain 1"/>
    <property type="match status" value="1"/>
</dbReference>
<reference evidence="2 3" key="1">
    <citation type="submission" date="2024-04" db="EMBL/GenBank/DDBJ databases">
        <title>Tritrichomonas musculus Genome.</title>
        <authorList>
            <person name="Alves-Ferreira E."/>
            <person name="Grigg M."/>
            <person name="Lorenzi H."/>
            <person name="Galac M."/>
        </authorList>
    </citation>
    <scope>NUCLEOTIDE SEQUENCE [LARGE SCALE GENOMIC DNA]</scope>
    <source>
        <strain evidence="2 3">EAF2021</strain>
    </source>
</reference>
<dbReference type="Pfam" id="PF07714">
    <property type="entry name" value="PK_Tyr_Ser-Thr"/>
    <property type="match status" value="1"/>
</dbReference>
<gene>
    <name evidence="2" type="ORF">M9Y10_033886</name>
</gene>
<evidence type="ECO:0000313" key="2">
    <source>
        <dbReference type="EMBL" id="KAK8889142.1"/>
    </source>
</evidence>
<comment type="caution">
    <text evidence="2">The sequence shown here is derived from an EMBL/GenBank/DDBJ whole genome shotgun (WGS) entry which is preliminary data.</text>
</comment>